<evidence type="ECO:0000256" key="1">
    <source>
        <dbReference type="ARBA" id="ARBA00022729"/>
    </source>
</evidence>
<dbReference type="Gene3D" id="2.130.10.130">
    <property type="entry name" value="Integrin alpha, N-terminal"/>
    <property type="match status" value="1"/>
</dbReference>
<dbReference type="PANTHER" id="PTHR44103">
    <property type="entry name" value="PROPROTEIN CONVERTASE P"/>
    <property type="match status" value="1"/>
</dbReference>
<evidence type="ECO:0000313" key="3">
    <source>
        <dbReference type="Proteomes" id="UP000663844"/>
    </source>
</evidence>
<proteinExistence type="predicted"/>
<evidence type="ECO:0000313" key="2">
    <source>
        <dbReference type="EMBL" id="CAF4312844.1"/>
    </source>
</evidence>
<accession>A0A820IJ75</accession>
<dbReference type="Proteomes" id="UP000663844">
    <property type="component" value="Unassembled WGS sequence"/>
</dbReference>
<evidence type="ECO:0008006" key="4">
    <source>
        <dbReference type="Google" id="ProtNLM"/>
    </source>
</evidence>
<dbReference type="Pfam" id="PF13517">
    <property type="entry name" value="FG-GAP_3"/>
    <property type="match status" value="3"/>
</dbReference>
<dbReference type="PANTHER" id="PTHR44103:SF1">
    <property type="entry name" value="PROPROTEIN CONVERTASE P"/>
    <property type="match status" value="1"/>
</dbReference>
<sequence>QITYSTGTGSTPRAVAVADLNNDGWLDFVSANSDNVGVFLGLGNGTFSSQETYSTGIRSLPLAVTIADLNNDSYLDIVVANAFTDNVGIFFGYGTGAFTNQTTFYTGTNSGPSGVIIADFNNDNRLDIGVSLEFSGEMGVLLGYGNGTFFDVVIYSIETNAGPTSIATGDFNNDNRLDIVVSNFLLGSISLFYGNGDGTFSNLTSYTTGSGSQPGFVIASDLNNDTILDIAVANVGKDNIGVFFGNVNHSFYDQITFSTGIGSAPNALVVEDFNNDNQLDIAFANYGTNYLVVLLQCIN</sequence>
<reference evidence="2" key="1">
    <citation type="submission" date="2021-02" db="EMBL/GenBank/DDBJ databases">
        <authorList>
            <person name="Nowell W R."/>
        </authorList>
    </citation>
    <scope>NUCLEOTIDE SEQUENCE</scope>
</reference>
<name>A0A820IJ75_9BILA</name>
<dbReference type="AlphaFoldDB" id="A0A820IJ75"/>
<comment type="caution">
    <text evidence="2">The sequence shown here is derived from an EMBL/GenBank/DDBJ whole genome shotgun (WGS) entry which is preliminary data.</text>
</comment>
<gene>
    <name evidence="2" type="ORF">OXD698_LOCUS46730</name>
</gene>
<keyword evidence="1" id="KW-0732">Signal</keyword>
<dbReference type="Gene3D" id="2.30.30.100">
    <property type="match status" value="2"/>
</dbReference>
<dbReference type="InterPro" id="IPR028994">
    <property type="entry name" value="Integrin_alpha_N"/>
</dbReference>
<feature type="non-terminal residue" evidence="2">
    <location>
        <position position="1"/>
    </location>
</feature>
<organism evidence="2 3">
    <name type="scientific">Adineta steineri</name>
    <dbReference type="NCBI Taxonomy" id="433720"/>
    <lineage>
        <taxon>Eukaryota</taxon>
        <taxon>Metazoa</taxon>
        <taxon>Spiralia</taxon>
        <taxon>Gnathifera</taxon>
        <taxon>Rotifera</taxon>
        <taxon>Eurotatoria</taxon>
        <taxon>Bdelloidea</taxon>
        <taxon>Adinetida</taxon>
        <taxon>Adinetidae</taxon>
        <taxon>Adineta</taxon>
    </lineage>
</organism>
<protein>
    <recommendedName>
        <fullName evidence="4">VCBS repeat-containing protein</fullName>
    </recommendedName>
</protein>
<feature type="non-terminal residue" evidence="2">
    <location>
        <position position="299"/>
    </location>
</feature>
<dbReference type="InterPro" id="IPR013517">
    <property type="entry name" value="FG-GAP"/>
</dbReference>
<dbReference type="EMBL" id="CAJOAZ010017200">
    <property type="protein sequence ID" value="CAF4312844.1"/>
    <property type="molecule type" value="Genomic_DNA"/>
</dbReference>
<dbReference type="SUPFAM" id="SSF69318">
    <property type="entry name" value="Integrin alpha N-terminal domain"/>
    <property type="match status" value="1"/>
</dbReference>